<reference evidence="4 5" key="1">
    <citation type="submission" date="2023-01" db="EMBL/GenBank/DDBJ databases">
        <title>Novel diversity within Roseofilum (Cyanobacteria; Desertifilaceae) from marine benthic mats with descriptions of four novel species.</title>
        <authorList>
            <person name="Wang Y."/>
            <person name="Berthold D.E."/>
            <person name="Hu J."/>
            <person name="Lefler F.W."/>
            <person name="Laughinghouse H.D. IV."/>
        </authorList>
    </citation>
    <scope>NUCLEOTIDE SEQUENCE [LARGE SCALE GENOMIC DNA]</scope>
    <source>
        <strain evidence="4 5">BLCC-M154</strain>
    </source>
</reference>
<gene>
    <name evidence="4" type="ORF">PMG71_09110</name>
</gene>
<evidence type="ECO:0000259" key="3">
    <source>
        <dbReference type="Pfam" id="PF13448"/>
    </source>
</evidence>
<feature type="domain" description="DUF4114" evidence="3">
    <location>
        <begin position="141"/>
        <end position="236"/>
    </location>
</feature>
<dbReference type="Pfam" id="PF07589">
    <property type="entry name" value="PEP-CTERM"/>
    <property type="match status" value="1"/>
</dbReference>
<dbReference type="Proteomes" id="UP001235303">
    <property type="component" value="Unassembled WGS sequence"/>
</dbReference>
<sequence>MNSTVKAIALGTATTVAGLFSLTTAASAFTFSGPAPTINSDTTGFYEQFAGFFQEERVKLEDANLYEFDPDSLFLKYDHEVKVHFINEGAKYRNQLSYEATGTTNREGVVFKDISSAEAVGNWGGDALDLGDWVSLGTIGAGSQLDFALRADGYCLDNPEDTNCHQTVTRRNGETVDFTNHVWDRDDVFSTRTAENSDGLQHVVSYVLDNRYILMGWEDIIRGGDMDYNDVFFVVDIGEGNARHIADVPEPASTLGLMALGVTGLLSLRRRSS</sequence>
<dbReference type="EMBL" id="JAQOSP010000063">
    <property type="protein sequence ID" value="MDJ1169583.1"/>
    <property type="molecule type" value="Genomic_DNA"/>
</dbReference>
<proteinExistence type="predicted"/>
<evidence type="ECO:0000313" key="4">
    <source>
        <dbReference type="EMBL" id="MDJ1169583.1"/>
    </source>
</evidence>
<dbReference type="RefSeq" id="WP_283753341.1">
    <property type="nucleotide sequence ID" value="NZ_JAQOSP010000063.1"/>
</dbReference>
<accession>A0ABT7AU31</accession>
<dbReference type="NCBIfam" id="TIGR02595">
    <property type="entry name" value="PEP_CTERM"/>
    <property type="match status" value="1"/>
</dbReference>
<feature type="domain" description="Ice-binding protein C-terminal" evidence="2">
    <location>
        <begin position="247"/>
        <end position="271"/>
    </location>
</feature>
<feature type="signal peptide" evidence="1">
    <location>
        <begin position="1"/>
        <end position="28"/>
    </location>
</feature>
<evidence type="ECO:0000259" key="2">
    <source>
        <dbReference type="Pfam" id="PF07589"/>
    </source>
</evidence>
<keyword evidence="1" id="KW-0732">Signal</keyword>
<evidence type="ECO:0000313" key="5">
    <source>
        <dbReference type="Proteomes" id="UP001235303"/>
    </source>
</evidence>
<dbReference type="InterPro" id="IPR013424">
    <property type="entry name" value="Ice-binding_C"/>
</dbReference>
<dbReference type="Pfam" id="PF13448">
    <property type="entry name" value="DUF4114"/>
    <property type="match status" value="1"/>
</dbReference>
<comment type="caution">
    <text evidence="4">The sequence shown here is derived from an EMBL/GenBank/DDBJ whole genome shotgun (WGS) entry which is preliminary data.</text>
</comment>
<evidence type="ECO:0000256" key="1">
    <source>
        <dbReference type="SAM" id="SignalP"/>
    </source>
</evidence>
<feature type="chain" id="PRO_5046430510" evidence="1">
    <location>
        <begin position="29"/>
        <end position="273"/>
    </location>
</feature>
<keyword evidence="5" id="KW-1185">Reference proteome</keyword>
<organism evidence="4 5">
    <name type="scientific">Roseofilum acuticapitatum BLCC-M154</name>
    <dbReference type="NCBI Taxonomy" id="3022444"/>
    <lineage>
        <taxon>Bacteria</taxon>
        <taxon>Bacillati</taxon>
        <taxon>Cyanobacteriota</taxon>
        <taxon>Cyanophyceae</taxon>
        <taxon>Desertifilales</taxon>
        <taxon>Desertifilaceae</taxon>
        <taxon>Roseofilum</taxon>
        <taxon>Roseofilum acuticapitatum</taxon>
    </lineage>
</organism>
<dbReference type="InterPro" id="IPR025193">
    <property type="entry name" value="DUF4114"/>
</dbReference>
<protein>
    <submittedName>
        <fullName evidence="4">DUF4114 domain-containing protein</fullName>
    </submittedName>
</protein>
<name>A0ABT7AU31_9CYAN</name>